<reference evidence="15" key="1">
    <citation type="submission" date="2024-06" db="UniProtKB">
        <authorList>
            <consortium name="RefSeq"/>
        </authorList>
    </citation>
    <scope>NUCLEOTIDE SEQUENCE [LARGE SCALE GENOMIC DNA]</scope>
    <source>
        <strain evidence="15">J_2021</strain>
    </source>
</reference>
<protein>
    <recommendedName>
        <fullName evidence="3 13">Fumarylacetoacetase</fullName>
        <ecNumber evidence="3 13">3.7.1.2</ecNumber>
    </recommendedName>
    <alternativeName>
        <fullName evidence="13">Fumarylacetoacetate hydrolase</fullName>
    </alternativeName>
</protein>
<evidence type="ECO:0000256" key="7">
    <source>
        <dbReference type="ARBA" id="ARBA00022842"/>
    </source>
</evidence>
<dbReference type="CTD" id="108712299"/>
<evidence type="ECO:0000256" key="10">
    <source>
        <dbReference type="PIRSR" id="PIRSR605959-1"/>
    </source>
</evidence>
<evidence type="ECO:0000256" key="3">
    <source>
        <dbReference type="ARBA" id="ARBA00012094"/>
    </source>
</evidence>
<evidence type="ECO:0000256" key="1">
    <source>
        <dbReference type="ARBA" id="ARBA00004782"/>
    </source>
</evidence>
<dbReference type="GO" id="GO:1902000">
    <property type="term" value="P:homogentisate catabolic process"/>
    <property type="evidence" value="ECO:0000318"/>
    <property type="project" value="GO_Central"/>
</dbReference>
<comment type="similarity">
    <text evidence="2 13">Belongs to the FAH family.</text>
</comment>
<reference evidence="16" key="2">
    <citation type="submission" date="2025-08" db="UniProtKB">
        <authorList>
            <consortium name="RefSeq"/>
        </authorList>
    </citation>
    <scope>IDENTIFICATION</scope>
    <source>
        <strain evidence="16">J_2021</strain>
        <tissue evidence="16">Erythrocytes</tissue>
    </source>
</reference>
<evidence type="ECO:0000313" key="15">
    <source>
        <dbReference type="Proteomes" id="UP000186698"/>
    </source>
</evidence>
<dbReference type="Proteomes" id="UP000186698">
    <property type="component" value="Chromosome 3S"/>
</dbReference>
<dbReference type="GO" id="GO:0006559">
    <property type="term" value="P:L-phenylalanine catabolic process"/>
    <property type="evidence" value="ECO:0000318"/>
    <property type="project" value="GO_Central"/>
</dbReference>
<gene>
    <name evidence="16" type="primary">LOC108712299</name>
</gene>
<organism evidence="15 16">
    <name type="scientific">Xenopus laevis</name>
    <name type="common">African clawed frog</name>
    <dbReference type="NCBI Taxonomy" id="8355"/>
    <lineage>
        <taxon>Eukaryota</taxon>
        <taxon>Metazoa</taxon>
        <taxon>Chordata</taxon>
        <taxon>Craniata</taxon>
        <taxon>Vertebrata</taxon>
        <taxon>Euteleostomi</taxon>
        <taxon>Amphibia</taxon>
        <taxon>Batrachia</taxon>
        <taxon>Anura</taxon>
        <taxon>Pipoidea</taxon>
        <taxon>Pipidae</taxon>
        <taxon>Xenopodinae</taxon>
        <taxon>Xenopus</taxon>
        <taxon>Xenopus</taxon>
    </lineage>
</organism>
<dbReference type="KEGG" id="xla:108712299"/>
<keyword evidence="6 12" id="KW-0106">Calcium</keyword>
<dbReference type="RefSeq" id="XP_018110036.1">
    <property type="nucleotide sequence ID" value="XM_018254547.2"/>
</dbReference>
<keyword evidence="9 13" id="KW-0585">Phenylalanine catabolism</keyword>
<dbReference type="SUPFAM" id="SSF63433">
    <property type="entry name" value="Fumarylacetoacetate hydrolase, FAH, N-terminal domain"/>
    <property type="match status" value="1"/>
</dbReference>
<dbReference type="Gene3D" id="3.90.850.10">
    <property type="entry name" value="Fumarylacetoacetase-like, C-terminal domain"/>
    <property type="match status" value="1"/>
</dbReference>
<evidence type="ECO:0000256" key="13">
    <source>
        <dbReference type="RuleBase" id="RU366008"/>
    </source>
</evidence>
<dbReference type="GO" id="GO:0046872">
    <property type="term" value="F:metal ion binding"/>
    <property type="evidence" value="ECO:0007669"/>
    <property type="project" value="UniProtKB-UniRule"/>
</dbReference>
<dbReference type="UniPathway" id="UPA00139">
    <property type="reaction ID" value="UER00341"/>
</dbReference>
<dbReference type="GO" id="GO:0006572">
    <property type="term" value="P:L-tyrosine catabolic process"/>
    <property type="evidence" value="ECO:0000318"/>
    <property type="project" value="GO_Central"/>
</dbReference>
<dbReference type="Gene3D" id="2.30.30.230">
    <property type="entry name" value="Fumarylacetoacetase, N-terminal domain"/>
    <property type="match status" value="1"/>
</dbReference>
<feature type="binding site" evidence="12">
    <location>
        <position position="179"/>
    </location>
    <ligand>
        <name>Ca(2+)</name>
        <dbReference type="ChEBI" id="CHEBI:29108"/>
    </ligand>
</feature>
<comment type="cofactor">
    <cofactor evidence="13">
        <name>Mg(2+)</name>
        <dbReference type="ChEBI" id="CHEBI:18420"/>
    </cofactor>
    <cofactor evidence="13">
        <name>Ca(2+)</name>
        <dbReference type="ChEBI" id="CHEBI:29108"/>
    </cofactor>
</comment>
<feature type="active site" description="Proton acceptor" evidence="10">
    <location>
        <position position="186"/>
    </location>
</feature>
<evidence type="ECO:0000256" key="4">
    <source>
        <dbReference type="ARBA" id="ARBA00022723"/>
    </source>
</evidence>
<keyword evidence="8 13" id="KW-0828">Tyrosine catabolism</keyword>
<comment type="catalytic activity">
    <reaction evidence="13">
        <text>4-fumarylacetoacetate + H2O = acetoacetate + fumarate + H(+)</text>
        <dbReference type="Rhea" id="RHEA:10244"/>
        <dbReference type="ChEBI" id="CHEBI:13705"/>
        <dbReference type="ChEBI" id="CHEBI:15377"/>
        <dbReference type="ChEBI" id="CHEBI:15378"/>
        <dbReference type="ChEBI" id="CHEBI:18034"/>
        <dbReference type="ChEBI" id="CHEBI:29806"/>
        <dbReference type="EC" id="3.7.1.2"/>
    </reaction>
</comment>
<feature type="binding site" evidence="11">
    <location>
        <position position="195"/>
    </location>
    <ligand>
        <name>substrate</name>
    </ligand>
</feature>
<keyword evidence="7 13" id="KW-0460">Magnesium</keyword>
<dbReference type="InterPro" id="IPR005959">
    <property type="entry name" value="Fumarylacetoacetase"/>
</dbReference>
<evidence type="ECO:0000259" key="14">
    <source>
        <dbReference type="Pfam" id="PF09298"/>
    </source>
</evidence>
<evidence type="ECO:0000256" key="11">
    <source>
        <dbReference type="PIRSR" id="PIRSR605959-2"/>
    </source>
</evidence>
<dbReference type="SUPFAM" id="SSF56529">
    <property type="entry name" value="FAH"/>
    <property type="match status" value="1"/>
</dbReference>
<feature type="binding site" evidence="11">
    <location>
        <position position="181"/>
    </location>
    <ligand>
        <name>substrate</name>
    </ligand>
</feature>
<dbReference type="PANTHER" id="PTHR43069:SF2">
    <property type="entry name" value="FUMARYLACETOACETASE"/>
    <property type="match status" value="1"/>
</dbReference>
<evidence type="ECO:0000256" key="8">
    <source>
        <dbReference type="ARBA" id="ARBA00022878"/>
    </source>
</evidence>
<name>A0A8J0UYH8_XENLA</name>
<dbReference type="EC" id="3.7.1.2" evidence="3 13"/>
<evidence type="ECO:0000256" key="5">
    <source>
        <dbReference type="ARBA" id="ARBA00022801"/>
    </source>
</evidence>
<dbReference type="InterPro" id="IPR015377">
    <property type="entry name" value="Fumarylacetoacetase_N"/>
</dbReference>
<feature type="domain" description="Fumarylacetoacetase N-terminal" evidence="14">
    <location>
        <begin position="59"/>
        <end position="171"/>
    </location>
</feature>
<dbReference type="PANTHER" id="PTHR43069">
    <property type="entry name" value="FUMARYLACETOACETASE"/>
    <property type="match status" value="1"/>
</dbReference>
<accession>A0A8J0UYH8</accession>
<keyword evidence="15" id="KW-1185">Reference proteome</keyword>
<evidence type="ECO:0000256" key="12">
    <source>
        <dbReference type="PIRSR" id="PIRSR605959-3"/>
    </source>
</evidence>
<dbReference type="FunFam" id="2.30.30.230:FF:000001">
    <property type="entry name" value="Fumarylacetoacetase"/>
    <property type="match status" value="1"/>
</dbReference>
<keyword evidence="4 12" id="KW-0479">Metal-binding</keyword>
<dbReference type="GeneID" id="108712299"/>
<evidence type="ECO:0000313" key="16">
    <source>
        <dbReference type="RefSeq" id="XP_018110036.1"/>
    </source>
</evidence>
<dbReference type="OrthoDB" id="9971669at2759"/>
<sequence length="328" mass="36108">MFGRKHSSRPQITFLCGTSGVVCASVGRSSTHSSFASLSVSPQIMSFIQVEANSDFPIQNLLYGVFSTHNEPRHRIGVAIGDKILDLSVIRHLFTGPFMSGKQDVFNQIKLFIVPAVLNNFMALGLNVWREVRQFLQRQLSASEPEPLVRDNIELRCKAFVPKGKATLHLPANIGDYRDFYSSRDHATNVCIMFRGKDNALMPNRLQLPVGYHGRASFVVASGTPGMLDLVLDLAKSLNPRAKIIEKLQLHTSGSFKKVAEKGFGFGMLLSPEKQAHKIEVIAQTIGIYGFHLFDFGLDGCVLSDQALYYPSAILTSKLHAGGLGNNT</sequence>
<comment type="pathway">
    <text evidence="1 13">Amino-acid degradation; L-phenylalanine degradation; acetoacetate and fumarate from L-phenylalanine: step 6/6.</text>
</comment>
<evidence type="ECO:0000256" key="9">
    <source>
        <dbReference type="ARBA" id="ARBA00023232"/>
    </source>
</evidence>
<evidence type="ECO:0000256" key="6">
    <source>
        <dbReference type="ARBA" id="ARBA00022837"/>
    </source>
</evidence>
<proteinExistence type="inferred from homology"/>
<dbReference type="Pfam" id="PF09298">
    <property type="entry name" value="FAA_hydrolase_N"/>
    <property type="match status" value="1"/>
</dbReference>
<evidence type="ECO:0000256" key="2">
    <source>
        <dbReference type="ARBA" id="ARBA00010211"/>
    </source>
</evidence>
<keyword evidence="5 13" id="KW-0378">Hydrolase</keyword>
<dbReference type="InterPro" id="IPR036462">
    <property type="entry name" value="Fumarylacetoacetase_N_sf"/>
</dbReference>
<dbReference type="InterPro" id="IPR036663">
    <property type="entry name" value="Fumarylacetoacetase_C_sf"/>
</dbReference>
<dbReference type="GO" id="GO:0004334">
    <property type="term" value="F:fumarylacetoacetase activity"/>
    <property type="evidence" value="ECO:0000318"/>
    <property type="project" value="GO_Central"/>
</dbReference>
<dbReference type="AlphaFoldDB" id="A0A8J0UYH8"/>